<dbReference type="STRING" id="34720.A0A195FUQ3"/>
<feature type="transmembrane region" description="Helical" evidence="9">
    <location>
        <begin position="449"/>
        <end position="475"/>
    </location>
</feature>
<dbReference type="Gene3D" id="3.40.50.300">
    <property type="entry name" value="P-loop containing nucleotide triphosphate hydrolases"/>
    <property type="match status" value="1"/>
</dbReference>
<dbReference type="Pfam" id="PF00005">
    <property type="entry name" value="ABC_tran"/>
    <property type="match status" value="1"/>
</dbReference>
<dbReference type="InterPro" id="IPR013525">
    <property type="entry name" value="ABC2_TM"/>
</dbReference>
<comment type="similarity">
    <text evidence="2">Belongs to the ABC transporter superfamily. ABCG family. Eye pigment precursor importer (TC 3.A.1.204) subfamily.</text>
</comment>
<keyword evidence="4 9" id="KW-0812">Transmembrane</keyword>
<dbReference type="GO" id="GO:0005886">
    <property type="term" value="C:plasma membrane"/>
    <property type="evidence" value="ECO:0007669"/>
    <property type="project" value="TreeGrafter"/>
</dbReference>
<dbReference type="InterPro" id="IPR003439">
    <property type="entry name" value="ABC_transporter-like_ATP-bd"/>
</dbReference>
<reference evidence="11 12" key="1">
    <citation type="submission" date="2016-03" db="EMBL/GenBank/DDBJ databases">
        <title>Trachymyrmex septentrionalis WGS genome.</title>
        <authorList>
            <person name="Nygaard S."/>
            <person name="Hu H."/>
            <person name="Boomsma J."/>
            <person name="Zhang G."/>
        </authorList>
    </citation>
    <scope>NUCLEOTIDE SEQUENCE [LARGE SCALE GENOMIC DNA]</scope>
    <source>
        <strain evidence="11">Tsep2-gDNA-1</strain>
        <tissue evidence="11">Whole body</tissue>
    </source>
</reference>
<gene>
    <name evidence="11" type="ORF">ALC56_01871</name>
</gene>
<feature type="transmembrane region" description="Helical" evidence="9">
    <location>
        <begin position="406"/>
        <end position="429"/>
    </location>
</feature>
<feature type="transmembrane region" description="Helical" evidence="9">
    <location>
        <begin position="513"/>
        <end position="532"/>
    </location>
</feature>
<dbReference type="Proteomes" id="UP000078541">
    <property type="component" value="Unassembled WGS sequence"/>
</dbReference>
<dbReference type="PROSITE" id="PS50893">
    <property type="entry name" value="ABC_TRANSPORTER_2"/>
    <property type="match status" value="1"/>
</dbReference>
<dbReference type="SMART" id="SM00382">
    <property type="entry name" value="AAA"/>
    <property type="match status" value="1"/>
</dbReference>
<feature type="domain" description="ABC transporter" evidence="10">
    <location>
        <begin position="42"/>
        <end position="279"/>
    </location>
</feature>
<evidence type="ECO:0000259" key="10">
    <source>
        <dbReference type="PROSITE" id="PS50893"/>
    </source>
</evidence>
<evidence type="ECO:0000256" key="8">
    <source>
        <dbReference type="ARBA" id="ARBA00023136"/>
    </source>
</evidence>
<keyword evidence="6 11" id="KW-0067">ATP-binding</keyword>
<dbReference type="GO" id="GO:0005524">
    <property type="term" value="F:ATP binding"/>
    <property type="evidence" value="ECO:0007669"/>
    <property type="project" value="UniProtKB-KW"/>
</dbReference>
<evidence type="ECO:0000256" key="4">
    <source>
        <dbReference type="ARBA" id="ARBA00022692"/>
    </source>
</evidence>
<dbReference type="FunFam" id="3.40.50.300:FF:001077">
    <property type="entry name" value="Uncharacterized protein, isoform A"/>
    <property type="match status" value="1"/>
</dbReference>
<evidence type="ECO:0000313" key="12">
    <source>
        <dbReference type="Proteomes" id="UP000078541"/>
    </source>
</evidence>
<sequence>MDLTPEGKVNGADNGVCEKDAFNNVNGVICMSYLSKMAAVDIEFNDVTYSIPIPQESKTILRGLSGQFKSGELTAILGPSGAGKSTLLDILAGYRCRDIGGSININGQLRDMREFKKMSCYIMQNDLVQPNLTVFEAMSFAADLKIGRRKSKSQKCAIIDEILGTLKLTGTRDTLTDRLSGGERKRLTIALELVNNPPIIFLDEPTTGLDELSSSQCIDVLQSLARFGRTVICSVHTPSASTFKKFDHIYVVSNGQCTYRGAVGNVVPFLQSIGLECPKHYNPADFIIETSTGDYGCELIEQMVTCVNTKLPLLPILRSKSEFEFDKKNPKILWIDQFGTLVKRMMMQTYRNRVSSTHFAFLDNQVSSECLQNYIYLKISLHIFLGIVIGGLFFNMGNDGTKAIFNFGFCFACLIVFLYVPMLPVLLQFPLEIRVMKREHFNRWYDLSAYYWALTVVNIPTQVGFAVLYLSMVYFITGQPLELHRSAMFFSTCFICAFIAESIGYNIASVFNVVNSIFAGPALTCPLMLVAVQDFGDPRPLPLYRTIPMYMSYIRYGLEALTTAMYGHGRQRLYCPPEEIYCHFSSPKEVLRIIGRETPPNFWLDLAALFVILFISKGTLYYLLRQRVQPNKTFQMLQTIGKFIKRNFI</sequence>
<dbReference type="EMBL" id="KQ981276">
    <property type="protein sequence ID" value="KYN43609.1"/>
    <property type="molecule type" value="Genomic_DNA"/>
</dbReference>
<dbReference type="AlphaFoldDB" id="A0A195FUQ3"/>
<dbReference type="Pfam" id="PF01061">
    <property type="entry name" value="ABC2_membrane"/>
    <property type="match status" value="1"/>
</dbReference>
<protein>
    <submittedName>
        <fullName evidence="11">ATP-binding cassette sub-family G member 4</fullName>
    </submittedName>
</protein>
<proteinExistence type="inferred from homology"/>
<keyword evidence="5" id="KW-0547">Nucleotide-binding</keyword>
<dbReference type="PANTHER" id="PTHR48041">
    <property type="entry name" value="ABC TRANSPORTER G FAMILY MEMBER 28"/>
    <property type="match status" value="1"/>
</dbReference>
<dbReference type="InterPro" id="IPR027417">
    <property type="entry name" value="P-loop_NTPase"/>
</dbReference>
<keyword evidence="12" id="KW-1185">Reference proteome</keyword>
<feature type="transmembrane region" description="Helical" evidence="9">
    <location>
        <begin position="374"/>
        <end position="394"/>
    </location>
</feature>
<evidence type="ECO:0000256" key="9">
    <source>
        <dbReference type="SAM" id="Phobius"/>
    </source>
</evidence>
<dbReference type="InterPro" id="IPR050352">
    <property type="entry name" value="ABCG_transporters"/>
</dbReference>
<evidence type="ECO:0000256" key="2">
    <source>
        <dbReference type="ARBA" id="ARBA00005814"/>
    </source>
</evidence>
<keyword evidence="8 9" id="KW-0472">Membrane</keyword>
<dbReference type="InterPro" id="IPR043926">
    <property type="entry name" value="ABCG_dom"/>
</dbReference>
<dbReference type="InterPro" id="IPR003593">
    <property type="entry name" value="AAA+_ATPase"/>
</dbReference>
<evidence type="ECO:0000256" key="1">
    <source>
        <dbReference type="ARBA" id="ARBA00004141"/>
    </source>
</evidence>
<dbReference type="GO" id="GO:0140359">
    <property type="term" value="F:ABC-type transporter activity"/>
    <property type="evidence" value="ECO:0007669"/>
    <property type="project" value="InterPro"/>
</dbReference>
<organism evidence="11 12">
    <name type="scientific">Trachymyrmex septentrionalis</name>
    <dbReference type="NCBI Taxonomy" id="34720"/>
    <lineage>
        <taxon>Eukaryota</taxon>
        <taxon>Metazoa</taxon>
        <taxon>Ecdysozoa</taxon>
        <taxon>Arthropoda</taxon>
        <taxon>Hexapoda</taxon>
        <taxon>Insecta</taxon>
        <taxon>Pterygota</taxon>
        <taxon>Neoptera</taxon>
        <taxon>Endopterygota</taxon>
        <taxon>Hymenoptera</taxon>
        <taxon>Apocrita</taxon>
        <taxon>Aculeata</taxon>
        <taxon>Formicoidea</taxon>
        <taxon>Formicidae</taxon>
        <taxon>Myrmicinae</taxon>
        <taxon>Trachymyrmex</taxon>
    </lineage>
</organism>
<evidence type="ECO:0000256" key="5">
    <source>
        <dbReference type="ARBA" id="ARBA00022741"/>
    </source>
</evidence>
<dbReference type="Pfam" id="PF19055">
    <property type="entry name" value="ABC2_membrane_7"/>
    <property type="match status" value="1"/>
</dbReference>
<keyword evidence="7 9" id="KW-1133">Transmembrane helix</keyword>
<evidence type="ECO:0000313" key="11">
    <source>
        <dbReference type="EMBL" id="KYN43609.1"/>
    </source>
</evidence>
<keyword evidence="3" id="KW-0813">Transport</keyword>
<feature type="transmembrane region" description="Helical" evidence="9">
    <location>
        <begin position="487"/>
        <end position="507"/>
    </location>
</feature>
<feature type="transmembrane region" description="Helical" evidence="9">
    <location>
        <begin position="602"/>
        <end position="624"/>
    </location>
</feature>
<dbReference type="PANTHER" id="PTHR48041:SF15">
    <property type="entry name" value="FI05267P"/>
    <property type="match status" value="1"/>
</dbReference>
<dbReference type="GO" id="GO:0016887">
    <property type="term" value="F:ATP hydrolysis activity"/>
    <property type="evidence" value="ECO:0007669"/>
    <property type="project" value="InterPro"/>
</dbReference>
<accession>A0A195FUQ3</accession>
<dbReference type="SUPFAM" id="SSF52540">
    <property type="entry name" value="P-loop containing nucleoside triphosphate hydrolases"/>
    <property type="match status" value="1"/>
</dbReference>
<evidence type="ECO:0000256" key="6">
    <source>
        <dbReference type="ARBA" id="ARBA00022840"/>
    </source>
</evidence>
<dbReference type="PROSITE" id="PS00211">
    <property type="entry name" value="ABC_TRANSPORTER_1"/>
    <property type="match status" value="1"/>
</dbReference>
<dbReference type="CDD" id="cd03213">
    <property type="entry name" value="ABCG_EPDR"/>
    <property type="match status" value="1"/>
</dbReference>
<name>A0A195FUQ3_9HYME</name>
<evidence type="ECO:0000256" key="3">
    <source>
        <dbReference type="ARBA" id="ARBA00022448"/>
    </source>
</evidence>
<evidence type="ECO:0000256" key="7">
    <source>
        <dbReference type="ARBA" id="ARBA00022989"/>
    </source>
</evidence>
<dbReference type="InterPro" id="IPR017871">
    <property type="entry name" value="ABC_transporter-like_CS"/>
</dbReference>
<comment type="subcellular location">
    <subcellularLocation>
        <location evidence="1">Membrane</location>
        <topology evidence="1">Multi-pass membrane protein</topology>
    </subcellularLocation>
</comment>